<dbReference type="Pfam" id="PF01894">
    <property type="entry name" value="YjbQ"/>
    <property type="match status" value="1"/>
</dbReference>
<dbReference type="EMBL" id="CP002606">
    <property type="protein sequence ID" value="AEA33177.1"/>
    <property type="molecule type" value="Genomic_DNA"/>
</dbReference>
<dbReference type="NCBIfam" id="TIGR00149">
    <property type="entry name" value="TIGR00149_YjbQ"/>
    <property type="match status" value="1"/>
</dbReference>
<accession>F2LXJ1</accession>
<dbReference type="PIRSF" id="PIRSF004681">
    <property type="entry name" value="UCP004681"/>
    <property type="match status" value="1"/>
</dbReference>
<evidence type="ECO:0008006" key="4">
    <source>
        <dbReference type="Google" id="ProtNLM"/>
    </source>
</evidence>
<evidence type="ECO:0000256" key="1">
    <source>
        <dbReference type="ARBA" id="ARBA00005534"/>
    </source>
</evidence>
<dbReference type="KEGG" id="hmr:Hipma_0200"/>
<dbReference type="FunCoup" id="F2LXJ1">
    <property type="interactions" value="248"/>
</dbReference>
<keyword evidence="3" id="KW-1185">Reference proteome</keyword>
<evidence type="ECO:0000313" key="3">
    <source>
        <dbReference type="Proteomes" id="UP000008139"/>
    </source>
</evidence>
<sequence length="129" mass="14572">MIIEQIKTYTRKEAIEITSIVQKQVEKIKSGVAVIYVPHTTAGITINEAYDPAVCEDMLEELTRLIPYSSKYKHLEGNADAHIQASLVGSSVNVIIENGKLVLGRWQGIFFMEFDGPRNREFYIKIIKG</sequence>
<dbReference type="PANTHER" id="PTHR30615">
    <property type="entry name" value="UNCHARACTERIZED PROTEIN YJBQ-RELATED"/>
    <property type="match status" value="1"/>
</dbReference>
<reference evidence="3" key="2">
    <citation type="submission" date="2011-03" db="EMBL/GenBank/DDBJ databases">
        <title>The complete genome of Hippea maritima DSM 10411.</title>
        <authorList>
            <consortium name="US DOE Joint Genome Institute (JGI-PGF)"/>
            <person name="Lucas S."/>
            <person name="Copeland A."/>
            <person name="Lapidus A."/>
            <person name="Bruce D."/>
            <person name="Goodwin L."/>
            <person name="Pitluck S."/>
            <person name="Peters L."/>
            <person name="Kyrpides N."/>
            <person name="Mavromatis K."/>
            <person name="Pagani I."/>
            <person name="Ivanova N."/>
            <person name="Mikhailova N."/>
            <person name="Lu M."/>
            <person name="Detter J.C."/>
            <person name="Tapia R."/>
            <person name="Han C."/>
            <person name="Land M."/>
            <person name="Hauser L."/>
            <person name="Markowitz V."/>
            <person name="Cheng J.-F."/>
            <person name="Hugenholtz P."/>
            <person name="Woyke T."/>
            <person name="Wu D."/>
            <person name="Spring S."/>
            <person name="Schroeder M."/>
            <person name="Brambilla E."/>
            <person name="Klenk H.-P."/>
            <person name="Eisen J.A."/>
        </authorList>
    </citation>
    <scope>NUCLEOTIDE SEQUENCE [LARGE SCALE GENOMIC DNA]</scope>
    <source>
        <strain evidence="3">ATCC 700847 / DSM 10411 / MH2</strain>
    </source>
</reference>
<dbReference type="InterPro" id="IPR001602">
    <property type="entry name" value="UPF0047_YjbQ-like"/>
</dbReference>
<dbReference type="HOGENOM" id="CLU_096980_1_1_7"/>
<protein>
    <recommendedName>
        <fullName evidence="4">Secondary thiamine-phosphate synthase enzyme</fullName>
    </recommendedName>
</protein>
<proteinExistence type="inferred from homology"/>
<dbReference type="Proteomes" id="UP000008139">
    <property type="component" value="Chromosome"/>
</dbReference>
<dbReference type="InterPro" id="IPR035917">
    <property type="entry name" value="YjbQ-like_sf"/>
</dbReference>
<evidence type="ECO:0000313" key="2">
    <source>
        <dbReference type="EMBL" id="AEA33177.1"/>
    </source>
</evidence>
<dbReference type="STRING" id="760142.Hipma_0200"/>
<dbReference type="PANTHER" id="PTHR30615:SF8">
    <property type="entry name" value="UPF0047 PROTEIN C4A8.02C"/>
    <property type="match status" value="1"/>
</dbReference>
<gene>
    <name evidence="2" type="ordered locus">Hipma_0200</name>
</gene>
<comment type="similarity">
    <text evidence="1">Belongs to the UPF0047 family.</text>
</comment>
<dbReference type="eggNOG" id="COG0432">
    <property type="taxonomic scope" value="Bacteria"/>
</dbReference>
<dbReference type="RefSeq" id="WP_013681221.1">
    <property type="nucleotide sequence ID" value="NC_015318.1"/>
</dbReference>
<organism evidence="2 3">
    <name type="scientific">Hippea maritima (strain ATCC 700847 / DSM 10411 / MH2)</name>
    <dbReference type="NCBI Taxonomy" id="760142"/>
    <lineage>
        <taxon>Bacteria</taxon>
        <taxon>Pseudomonadati</taxon>
        <taxon>Campylobacterota</taxon>
        <taxon>Desulfurellia</taxon>
        <taxon>Desulfurellales</taxon>
        <taxon>Hippeaceae</taxon>
        <taxon>Hippea</taxon>
    </lineage>
</organism>
<dbReference type="AlphaFoldDB" id="F2LXJ1"/>
<dbReference type="Gene3D" id="2.60.120.460">
    <property type="entry name" value="YjbQ-like"/>
    <property type="match status" value="1"/>
</dbReference>
<dbReference type="InParanoid" id="F2LXJ1"/>
<reference evidence="2 3" key="1">
    <citation type="journal article" date="2011" name="Stand. Genomic Sci.">
        <title>Complete genome sequence of the thermophilic sulfur-reducer Hippea maritima type strain (MH(2)).</title>
        <authorList>
            <person name="Huntemann M."/>
            <person name="Lu M."/>
            <person name="Nolan M."/>
            <person name="Lapidus A."/>
            <person name="Lucas S."/>
            <person name="Hammon N."/>
            <person name="Deshpande S."/>
            <person name="Cheng J.F."/>
            <person name="Tapia R."/>
            <person name="Han C."/>
            <person name="Goodwin L."/>
            <person name="Pitluck S."/>
            <person name="Liolios K."/>
            <person name="Pagani I."/>
            <person name="Ivanova N."/>
            <person name="Ovchinikova G."/>
            <person name="Pati A."/>
            <person name="Chen A."/>
            <person name="Palaniappan K."/>
            <person name="Land M."/>
            <person name="Hauser L."/>
            <person name="Jeffries C.D."/>
            <person name="Detter J.C."/>
            <person name="Brambilla E.M."/>
            <person name="Rohde M."/>
            <person name="Spring S."/>
            <person name="Goker M."/>
            <person name="Woyke T."/>
            <person name="Bristow J."/>
            <person name="Eisen J.A."/>
            <person name="Markowitz V."/>
            <person name="Hugenholtz P."/>
            <person name="Kyrpides N.C."/>
            <person name="Klenk H.P."/>
            <person name="Mavromatis K."/>
        </authorList>
    </citation>
    <scope>NUCLEOTIDE SEQUENCE [LARGE SCALE GENOMIC DNA]</scope>
    <source>
        <strain evidence="3">ATCC 700847 / DSM 10411 / MH2</strain>
    </source>
</reference>
<dbReference type="SUPFAM" id="SSF111038">
    <property type="entry name" value="YjbQ-like"/>
    <property type="match status" value="1"/>
</dbReference>
<name>F2LXJ1_HIPMA</name>